<organism evidence="2 3">
    <name type="scientific">Kitasatospora phosalacinea</name>
    <dbReference type="NCBI Taxonomy" id="2065"/>
    <lineage>
        <taxon>Bacteria</taxon>
        <taxon>Bacillati</taxon>
        <taxon>Actinomycetota</taxon>
        <taxon>Actinomycetes</taxon>
        <taxon>Kitasatosporales</taxon>
        <taxon>Streptomycetaceae</taxon>
        <taxon>Kitasatospora</taxon>
    </lineage>
</organism>
<dbReference type="Gene3D" id="1.10.260.40">
    <property type="entry name" value="lambda repressor-like DNA-binding domains"/>
    <property type="match status" value="1"/>
</dbReference>
<gene>
    <name evidence="2" type="ORF">Kpho01_75010</name>
</gene>
<evidence type="ECO:0000313" key="3">
    <source>
        <dbReference type="Proteomes" id="UP001165143"/>
    </source>
</evidence>
<sequence length="328" mass="36576">MGGLMPIDTSLPSRGGGTGRPWAESALVLGAHLELARGKRKQNEVVEATNKRVSASYYSRLERGEVRIDKPHVVAIVLEALGVAPGEYYDHLLDLAVAASKEGWASRFRSGHREVVTDSILRLASLEESATEAYFLDREAFPGQLQTKAYARLAARFTLPASLRDAGMQNVVVGLRGERGHRLAERLAAKQTMARFFIDEGLLYRDFGHPEVQADQLQLMLDLIDNRVLPIGIRVMNRRFPQAVAFSTLARLGFRHSLTDQVPDVIYNETGRQASFHRSSLPGSEEAADLDYVDLDDVIDDVITLAPNRRESRLIIENALLETKFRLR</sequence>
<dbReference type="GO" id="GO:0003677">
    <property type="term" value="F:DNA binding"/>
    <property type="evidence" value="ECO:0007669"/>
    <property type="project" value="InterPro"/>
</dbReference>
<evidence type="ECO:0000259" key="1">
    <source>
        <dbReference type="Pfam" id="PF19054"/>
    </source>
</evidence>
<dbReference type="Pfam" id="PF19054">
    <property type="entry name" value="DUF5753"/>
    <property type="match status" value="1"/>
</dbReference>
<dbReference type="EMBL" id="BSRX01000086">
    <property type="protein sequence ID" value="GLW59491.1"/>
    <property type="molecule type" value="Genomic_DNA"/>
</dbReference>
<dbReference type="Proteomes" id="UP001165143">
    <property type="component" value="Unassembled WGS sequence"/>
</dbReference>
<dbReference type="CDD" id="cd00093">
    <property type="entry name" value="HTH_XRE"/>
    <property type="match status" value="1"/>
</dbReference>
<feature type="domain" description="DUF5753" evidence="1">
    <location>
        <begin position="122"/>
        <end position="277"/>
    </location>
</feature>
<dbReference type="InterPro" id="IPR010982">
    <property type="entry name" value="Lambda_DNA-bd_dom_sf"/>
</dbReference>
<reference evidence="2" key="1">
    <citation type="submission" date="2023-02" db="EMBL/GenBank/DDBJ databases">
        <title>Kitasatospora phosalacinea NBRC 14362.</title>
        <authorList>
            <person name="Ichikawa N."/>
            <person name="Sato H."/>
            <person name="Tonouchi N."/>
        </authorList>
    </citation>
    <scope>NUCLEOTIDE SEQUENCE</scope>
    <source>
        <strain evidence="2">NBRC 14362</strain>
    </source>
</reference>
<proteinExistence type="predicted"/>
<dbReference type="AlphaFoldDB" id="A0A9W6PRB1"/>
<evidence type="ECO:0000313" key="2">
    <source>
        <dbReference type="EMBL" id="GLW59491.1"/>
    </source>
</evidence>
<name>A0A9W6PRB1_9ACTN</name>
<accession>A0A9W6PRB1</accession>
<dbReference type="Pfam" id="PF13560">
    <property type="entry name" value="HTH_31"/>
    <property type="match status" value="1"/>
</dbReference>
<dbReference type="InterPro" id="IPR001387">
    <property type="entry name" value="Cro/C1-type_HTH"/>
</dbReference>
<comment type="caution">
    <text evidence="2">The sequence shown here is derived from an EMBL/GenBank/DDBJ whole genome shotgun (WGS) entry which is preliminary data.</text>
</comment>
<dbReference type="InterPro" id="IPR043917">
    <property type="entry name" value="DUF5753"/>
</dbReference>
<protein>
    <recommendedName>
        <fullName evidence="1">DUF5753 domain-containing protein</fullName>
    </recommendedName>
</protein>